<dbReference type="RefSeq" id="WP_238722842.1">
    <property type="nucleotide sequence ID" value="NZ_JAHQCW010000042.1"/>
</dbReference>
<accession>A0A949K0R8</accession>
<keyword evidence="1" id="KW-1133">Transmembrane helix</keyword>
<dbReference type="SUPFAM" id="SSF54523">
    <property type="entry name" value="Pili subunits"/>
    <property type="match status" value="1"/>
</dbReference>
<dbReference type="EMBL" id="JAHQCW010000042">
    <property type="protein sequence ID" value="MBU9738788.1"/>
    <property type="molecule type" value="Genomic_DNA"/>
</dbReference>
<dbReference type="AlphaFoldDB" id="A0A949K0R8"/>
<feature type="transmembrane region" description="Helical" evidence="1">
    <location>
        <begin position="21"/>
        <end position="44"/>
    </location>
</feature>
<gene>
    <name evidence="2" type="ORF">KTH89_19795</name>
</gene>
<comment type="caution">
    <text evidence="2">The sequence shown here is derived from an EMBL/GenBank/DDBJ whole genome shotgun (WGS) entry which is preliminary data.</text>
</comment>
<name>A0A949K0R8_9FIRM</name>
<dbReference type="InterPro" id="IPR012902">
    <property type="entry name" value="N_methyl_site"/>
</dbReference>
<organism evidence="2 3">
    <name type="scientific">Diplocloster agilis</name>
    <dbReference type="NCBI Taxonomy" id="2850323"/>
    <lineage>
        <taxon>Bacteria</taxon>
        <taxon>Bacillati</taxon>
        <taxon>Bacillota</taxon>
        <taxon>Clostridia</taxon>
        <taxon>Lachnospirales</taxon>
        <taxon>Lachnospiraceae</taxon>
        <taxon>Diplocloster</taxon>
    </lineage>
</organism>
<protein>
    <submittedName>
        <fullName evidence="2">Prepilin-type N-terminal cleavage/methylation domain-containing protein</fullName>
    </submittedName>
</protein>
<keyword evidence="1" id="KW-0472">Membrane</keyword>
<evidence type="ECO:0000313" key="3">
    <source>
        <dbReference type="Proteomes" id="UP000712157"/>
    </source>
</evidence>
<proteinExistence type="predicted"/>
<dbReference type="Gene3D" id="3.30.700.10">
    <property type="entry name" value="Glycoprotein, Type 4 Pilin"/>
    <property type="match status" value="1"/>
</dbReference>
<evidence type="ECO:0000313" key="2">
    <source>
        <dbReference type="EMBL" id="MBU9738788.1"/>
    </source>
</evidence>
<keyword evidence="3" id="KW-1185">Reference proteome</keyword>
<dbReference type="InterPro" id="IPR045584">
    <property type="entry name" value="Pilin-like"/>
</dbReference>
<reference evidence="2" key="1">
    <citation type="submission" date="2021-06" db="EMBL/GenBank/DDBJ databases">
        <title>Description of novel taxa of the family Lachnospiraceae.</title>
        <authorList>
            <person name="Chaplin A.V."/>
            <person name="Sokolova S.R."/>
            <person name="Pikina A.P."/>
            <person name="Korzhanova M."/>
            <person name="Belova V."/>
            <person name="Korostin D."/>
            <person name="Efimov B.A."/>
        </authorList>
    </citation>
    <scope>NUCLEOTIDE SEQUENCE</scope>
    <source>
        <strain evidence="2">ASD5720</strain>
    </source>
</reference>
<sequence>MKLMQKLRNARKDKKGFTLTEMIVVLVIIVILIALLVPTLVGYIDKAKEKSVMAEGKMVLTAAQTVVSEKYGESAILDGTGATATNPGTCTYTVAKADENGTDNKGEIAKLAEMTKDGSATINVVDYKVTKIEYTSGGKKAIYNAPGSLATDSTDTEGWTVE</sequence>
<keyword evidence="1" id="KW-0812">Transmembrane</keyword>
<dbReference type="Pfam" id="PF07963">
    <property type="entry name" value="N_methyl"/>
    <property type="match status" value="1"/>
</dbReference>
<dbReference type="NCBIfam" id="TIGR02532">
    <property type="entry name" value="IV_pilin_GFxxxE"/>
    <property type="match status" value="1"/>
</dbReference>
<evidence type="ECO:0000256" key="1">
    <source>
        <dbReference type="SAM" id="Phobius"/>
    </source>
</evidence>
<dbReference type="Proteomes" id="UP000712157">
    <property type="component" value="Unassembled WGS sequence"/>
</dbReference>